<accession>A0ACB9D0Q7</accession>
<dbReference type="EMBL" id="CM042013">
    <property type="protein sequence ID" value="KAI3740147.1"/>
    <property type="molecule type" value="Genomic_DNA"/>
</dbReference>
<gene>
    <name evidence="1" type="ORF">L2E82_30568</name>
</gene>
<evidence type="ECO:0000313" key="1">
    <source>
        <dbReference type="EMBL" id="KAI3740147.1"/>
    </source>
</evidence>
<comment type="caution">
    <text evidence="1">The sequence shown here is derived from an EMBL/GenBank/DDBJ whole genome shotgun (WGS) entry which is preliminary data.</text>
</comment>
<keyword evidence="2" id="KW-1185">Reference proteome</keyword>
<sequence>MPPAPSPSSTSLGPPASPPSDALAPFSIAMVDVAFAWLETRRCRRRRLRSFRLQFRKALPGSPLIPVLKFSDLPRSCFEVLRSHTSDFKFSDWV</sequence>
<reference evidence="1 2" key="2">
    <citation type="journal article" date="2022" name="Mol. Ecol. Resour.">
        <title>The genomes of chicory, endive, great burdock and yacon provide insights into Asteraceae paleo-polyploidization history and plant inulin production.</title>
        <authorList>
            <person name="Fan W."/>
            <person name="Wang S."/>
            <person name="Wang H."/>
            <person name="Wang A."/>
            <person name="Jiang F."/>
            <person name="Liu H."/>
            <person name="Zhao H."/>
            <person name="Xu D."/>
            <person name="Zhang Y."/>
        </authorList>
    </citation>
    <scope>NUCLEOTIDE SEQUENCE [LARGE SCALE GENOMIC DNA]</scope>
    <source>
        <strain evidence="2">cv. Punajuju</strain>
        <tissue evidence="1">Leaves</tissue>
    </source>
</reference>
<reference evidence="2" key="1">
    <citation type="journal article" date="2022" name="Mol. Ecol. Resour.">
        <title>The genomes of chicory, endive, great burdock and yacon provide insights into Asteraceae palaeo-polyploidization history and plant inulin production.</title>
        <authorList>
            <person name="Fan W."/>
            <person name="Wang S."/>
            <person name="Wang H."/>
            <person name="Wang A."/>
            <person name="Jiang F."/>
            <person name="Liu H."/>
            <person name="Zhao H."/>
            <person name="Xu D."/>
            <person name="Zhang Y."/>
        </authorList>
    </citation>
    <scope>NUCLEOTIDE SEQUENCE [LARGE SCALE GENOMIC DNA]</scope>
    <source>
        <strain evidence="2">cv. Punajuju</strain>
    </source>
</reference>
<organism evidence="1 2">
    <name type="scientific">Cichorium intybus</name>
    <name type="common">Chicory</name>
    <dbReference type="NCBI Taxonomy" id="13427"/>
    <lineage>
        <taxon>Eukaryota</taxon>
        <taxon>Viridiplantae</taxon>
        <taxon>Streptophyta</taxon>
        <taxon>Embryophyta</taxon>
        <taxon>Tracheophyta</taxon>
        <taxon>Spermatophyta</taxon>
        <taxon>Magnoliopsida</taxon>
        <taxon>eudicotyledons</taxon>
        <taxon>Gunneridae</taxon>
        <taxon>Pentapetalae</taxon>
        <taxon>asterids</taxon>
        <taxon>campanulids</taxon>
        <taxon>Asterales</taxon>
        <taxon>Asteraceae</taxon>
        <taxon>Cichorioideae</taxon>
        <taxon>Cichorieae</taxon>
        <taxon>Cichoriinae</taxon>
        <taxon>Cichorium</taxon>
    </lineage>
</organism>
<dbReference type="Proteomes" id="UP001055811">
    <property type="component" value="Linkage Group LG05"/>
</dbReference>
<proteinExistence type="predicted"/>
<name>A0ACB9D0Q7_CICIN</name>
<protein>
    <submittedName>
        <fullName evidence="1">Uncharacterized protein</fullName>
    </submittedName>
</protein>
<evidence type="ECO:0000313" key="2">
    <source>
        <dbReference type="Proteomes" id="UP001055811"/>
    </source>
</evidence>